<gene>
    <name evidence="2" type="ORF">DUNSADRAFT_9119</name>
</gene>
<dbReference type="Proteomes" id="UP000815325">
    <property type="component" value="Unassembled WGS sequence"/>
</dbReference>
<proteinExistence type="predicted"/>
<evidence type="ECO:0000313" key="2">
    <source>
        <dbReference type="EMBL" id="KAF5834296.1"/>
    </source>
</evidence>
<reference evidence="2" key="1">
    <citation type="submission" date="2017-08" db="EMBL/GenBank/DDBJ databases">
        <authorList>
            <person name="Polle J.E."/>
            <person name="Barry K."/>
            <person name="Cushman J."/>
            <person name="Schmutz J."/>
            <person name="Tran D."/>
            <person name="Hathwaick L.T."/>
            <person name="Yim W.C."/>
            <person name="Jenkins J."/>
            <person name="Mckie-Krisberg Z.M."/>
            <person name="Prochnik S."/>
            <person name="Lindquist E."/>
            <person name="Dockter R.B."/>
            <person name="Adam C."/>
            <person name="Molina H."/>
            <person name="Bunkerborg J."/>
            <person name="Jin E."/>
            <person name="Buchheim M."/>
            <person name="Magnuson J."/>
        </authorList>
    </citation>
    <scope>NUCLEOTIDE SEQUENCE</scope>
    <source>
        <strain evidence="2">CCAP 19/18</strain>
    </source>
</reference>
<dbReference type="InterPro" id="IPR019595">
    <property type="entry name" value="DUF2470"/>
</dbReference>
<dbReference type="EMBL" id="MU069765">
    <property type="protein sequence ID" value="KAF5834296.1"/>
    <property type="molecule type" value="Genomic_DNA"/>
</dbReference>
<feature type="domain" description="DUF2470" evidence="1">
    <location>
        <begin position="21"/>
        <end position="88"/>
    </location>
</feature>
<evidence type="ECO:0000313" key="3">
    <source>
        <dbReference type="Proteomes" id="UP000815325"/>
    </source>
</evidence>
<dbReference type="Gene3D" id="3.20.180.10">
    <property type="entry name" value="PNP-oxidase-like"/>
    <property type="match status" value="1"/>
</dbReference>
<dbReference type="InterPro" id="IPR037119">
    <property type="entry name" value="Haem_oxidase_HugZ-like_sf"/>
</dbReference>
<sequence>MLLSACECVTETCQPFPTCSERAEDIYRIVSHFMDIPLIEMNYAELLWVDHLGMYVRVEAANHVDGLVIARVPFYRPVLDERDARSVITMSAQIAWEEERPYTPPVPSIYTDPAAAANN</sequence>
<protein>
    <recommendedName>
        <fullName evidence="1">DUF2470 domain-containing protein</fullName>
    </recommendedName>
</protein>
<evidence type="ECO:0000259" key="1">
    <source>
        <dbReference type="Pfam" id="PF10615"/>
    </source>
</evidence>
<accession>A0ABQ7GI51</accession>
<comment type="caution">
    <text evidence="2">The sequence shown here is derived from an EMBL/GenBank/DDBJ whole genome shotgun (WGS) entry which is preliminary data.</text>
</comment>
<dbReference type="Pfam" id="PF10615">
    <property type="entry name" value="DUF2470"/>
    <property type="match status" value="1"/>
</dbReference>
<organism evidence="2 3">
    <name type="scientific">Dunaliella salina</name>
    <name type="common">Green alga</name>
    <name type="synonym">Protococcus salinus</name>
    <dbReference type="NCBI Taxonomy" id="3046"/>
    <lineage>
        <taxon>Eukaryota</taxon>
        <taxon>Viridiplantae</taxon>
        <taxon>Chlorophyta</taxon>
        <taxon>core chlorophytes</taxon>
        <taxon>Chlorophyceae</taxon>
        <taxon>CS clade</taxon>
        <taxon>Chlamydomonadales</taxon>
        <taxon>Dunaliellaceae</taxon>
        <taxon>Dunaliella</taxon>
    </lineage>
</organism>
<keyword evidence="3" id="KW-1185">Reference proteome</keyword>
<name>A0ABQ7GI51_DUNSA</name>